<proteinExistence type="predicted"/>
<dbReference type="InterPro" id="IPR011009">
    <property type="entry name" value="Kinase-like_dom_sf"/>
</dbReference>
<dbReference type="Proteomes" id="UP001382904">
    <property type="component" value="Unassembled WGS sequence"/>
</dbReference>
<evidence type="ECO:0000256" key="7">
    <source>
        <dbReference type="PROSITE-ProRule" id="PRU10141"/>
    </source>
</evidence>
<evidence type="ECO:0000259" key="9">
    <source>
        <dbReference type="PROSITE" id="PS50011"/>
    </source>
</evidence>
<feature type="compositionally biased region" description="Polar residues" evidence="8">
    <location>
        <begin position="441"/>
        <end position="452"/>
    </location>
</feature>
<comment type="caution">
    <text evidence="10">The sequence shown here is derived from an EMBL/GenBank/DDBJ whole genome shotgun (WGS) entry which is preliminary data.</text>
</comment>
<gene>
    <name evidence="10" type="ORF">WKI68_02580</name>
</gene>
<evidence type="ECO:0000256" key="1">
    <source>
        <dbReference type="ARBA" id="ARBA00012513"/>
    </source>
</evidence>
<protein>
    <recommendedName>
        <fullName evidence="1">non-specific serine/threonine protein kinase</fullName>
        <ecNumber evidence="1">2.7.11.1</ecNumber>
    </recommendedName>
</protein>
<keyword evidence="5 10" id="KW-0418">Kinase</keyword>
<dbReference type="InterPro" id="IPR017441">
    <property type="entry name" value="Protein_kinase_ATP_BS"/>
</dbReference>
<sequence length="452" mass="49366">MERGQLIAGRYELMKRLGRGGMGEVWAGRDRALRRNVAIKLLVLDDTVPPDLPARFEREAVAGAQINHPNAVALYDRGVHEDLLFLVMERVEGGTLAEHIRDGGPMEIARALEIAQAICSALVAAHRAQVIHYDIKPQNVMVTPDGLVKVVDFGLAGFVQTLFSLARSSQLNPAGTPEYGAPEQFLKERGDVRSDLYALGGVLFALLTGQAPFNGHSGMAVVHRKLNEDAPSLRTLRADLPPSVTQLVADLLQRDPDRRPQTAMVVQERLGRLRASLYAPGLSAAANGPAVPRRATVVRPAPRTQAIPRAGRAIRKVWRPIALGSVLGLAISAGLCGGYLWTQTQYYVSTKGEHAAIHRGVSQDLAWVSLSSVQTDRPDIEYKYLPPFRQRQLQATIAADSLEDARRKLDDLGVQVSACKKDEERRLAEENHTTPPPSLSPEEQQVVSLCGK</sequence>
<dbReference type="SMART" id="SM00220">
    <property type="entry name" value="S_TKc"/>
    <property type="match status" value="1"/>
</dbReference>
<accession>A0ABU8TZU4</accession>
<organism evidence="10 11">
    <name type="scientific">Streptomyces caledonius</name>
    <dbReference type="NCBI Taxonomy" id="3134107"/>
    <lineage>
        <taxon>Bacteria</taxon>
        <taxon>Bacillati</taxon>
        <taxon>Actinomycetota</taxon>
        <taxon>Actinomycetes</taxon>
        <taxon>Kitasatosporales</taxon>
        <taxon>Streptomycetaceae</taxon>
        <taxon>Streptomyces</taxon>
    </lineage>
</organism>
<name>A0ABU8TZU4_9ACTN</name>
<evidence type="ECO:0000256" key="4">
    <source>
        <dbReference type="ARBA" id="ARBA00022741"/>
    </source>
</evidence>
<dbReference type="Pfam" id="PF00069">
    <property type="entry name" value="Pkinase"/>
    <property type="match status" value="1"/>
</dbReference>
<dbReference type="InterPro" id="IPR000719">
    <property type="entry name" value="Prot_kinase_dom"/>
</dbReference>
<reference evidence="10 11" key="1">
    <citation type="submission" date="2024-03" db="EMBL/GenBank/DDBJ databases">
        <title>Novel Streptomyces species of biotechnological and ecological value are a feature of Machair soil.</title>
        <authorList>
            <person name="Prole J.R."/>
            <person name="Goodfellow M."/>
            <person name="Allenby N."/>
            <person name="Ward A.C."/>
        </authorList>
    </citation>
    <scope>NUCLEOTIDE SEQUENCE [LARGE SCALE GENOMIC DNA]</scope>
    <source>
        <strain evidence="10 11">MS1.HAVA.3</strain>
    </source>
</reference>
<evidence type="ECO:0000256" key="5">
    <source>
        <dbReference type="ARBA" id="ARBA00022777"/>
    </source>
</evidence>
<dbReference type="PANTHER" id="PTHR43289">
    <property type="entry name" value="MITOGEN-ACTIVATED PROTEIN KINASE KINASE KINASE 20-RELATED"/>
    <property type="match status" value="1"/>
</dbReference>
<keyword evidence="3 10" id="KW-0808">Transferase</keyword>
<evidence type="ECO:0000256" key="8">
    <source>
        <dbReference type="SAM" id="MobiDB-lite"/>
    </source>
</evidence>
<feature type="binding site" evidence="7">
    <location>
        <position position="40"/>
    </location>
    <ligand>
        <name>ATP</name>
        <dbReference type="ChEBI" id="CHEBI:30616"/>
    </ligand>
</feature>
<dbReference type="PROSITE" id="PS00107">
    <property type="entry name" value="PROTEIN_KINASE_ATP"/>
    <property type="match status" value="1"/>
</dbReference>
<dbReference type="PROSITE" id="PS50011">
    <property type="entry name" value="PROTEIN_KINASE_DOM"/>
    <property type="match status" value="1"/>
</dbReference>
<dbReference type="EMBL" id="JBBKAM010000002">
    <property type="protein sequence ID" value="MEJ8640629.1"/>
    <property type="molecule type" value="Genomic_DNA"/>
</dbReference>
<feature type="region of interest" description="Disordered" evidence="8">
    <location>
        <begin position="423"/>
        <end position="452"/>
    </location>
</feature>
<evidence type="ECO:0000256" key="2">
    <source>
        <dbReference type="ARBA" id="ARBA00022527"/>
    </source>
</evidence>
<dbReference type="InterPro" id="IPR008271">
    <property type="entry name" value="Ser/Thr_kinase_AS"/>
</dbReference>
<keyword evidence="11" id="KW-1185">Reference proteome</keyword>
<dbReference type="EC" id="2.7.11.1" evidence="1"/>
<evidence type="ECO:0000256" key="3">
    <source>
        <dbReference type="ARBA" id="ARBA00022679"/>
    </source>
</evidence>
<feature type="domain" description="Protein kinase" evidence="9">
    <location>
        <begin position="11"/>
        <end position="277"/>
    </location>
</feature>
<dbReference type="PROSITE" id="PS00108">
    <property type="entry name" value="PROTEIN_KINASE_ST"/>
    <property type="match status" value="1"/>
</dbReference>
<dbReference type="SUPFAM" id="SSF56112">
    <property type="entry name" value="Protein kinase-like (PK-like)"/>
    <property type="match status" value="1"/>
</dbReference>
<keyword evidence="4 7" id="KW-0547">Nucleotide-binding</keyword>
<dbReference type="GO" id="GO:0004674">
    <property type="term" value="F:protein serine/threonine kinase activity"/>
    <property type="evidence" value="ECO:0007669"/>
    <property type="project" value="UniProtKB-EC"/>
</dbReference>
<feature type="compositionally biased region" description="Basic and acidic residues" evidence="8">
    <location>
        <begin position="423"/>
        <end position="432"/>
    </location>
</feature>
<dbReference type="Gene3D" id="3.30.200.20">
    <property type="entry name" value="Phosphorylase Kinase, domain 1"/>
    <property type="match status" value="1"/>
</dbReference>
<evidence type="ECO:0000313" key="11">
    <source>
        <dbReference type="Proteomes" id="UP001382904"/>
    </source>
</evidence>
<keyword evidence="6 7" id="KW-0067">ATP-binding</keyword>
<keyword evidence="2" id="KW-0723">Serine/threonine-protein kinase</keyword>
<dbReference type="CDD" id="cd14014">
    <property type="entry name" value="STKc_PknB_like"/>
    <property type="match status" value="1"/>
</dbReference>
<evidence type="ECO:0000256" key="6">
    <source>
        <dbReference type="ARBA" id="ARBA00022840"/>
    </source>
</evidence>
<dbReference type="Gene3D" id="1.10.510.10">
    <property type="entry name" value="Transferase(Phosphotransferase) domain 1"/>
    <property type="match status" value="1"/>
</dbReference>
<dbReference type="PANTHER" id="PTHR43289:SF6">
    <property type="entry name" value="SERINE_THREONINE-PROTEIN KINASE NEKL-3"/>
    <property type="match status" value="1"/>
</dbReference>
<evidence type="ECO:0000313" key="10">
    <source>
        <dbReference type="EMBL" id="MEJ8640629.1"/>
    </source>
</evidence>